<name>A0A1G7AB45_9PROT</name>
<dbReference type="Gene3D" id="1.10.357.10">
    <property type="entry name" value="Tetracycline Repressor, domain 2"/>
    <property type="match status" value="1"/>
</dbReference>
<dbReference type="InterPro" id="IPR001647">
    <property type="entry name" value="HTH_TetR"/>
</dbReference>
<dbReference type="AlphaFoldDB" id="A0A1G7AB45"/>
<dbReference type="Pfam" id="PF00440">
    <property type="entry name" value="TetR_N"/>
    <property type="match status" value="1"/>
</dbReference>
<feature type="domain" description="HTH tetR-type" evidence="3">
    <location>
        <begin position="36"/>
        <end position="96"/>
    </location>
</feature>
<feature type="DNA-binding region" description="H-T-H motif" evidence="2">
    <location>
        <begin position="59"/>
        <end position="78"/>
    </location>
</feature>
<dbReference type="GO" id="GO:0003677">
    <property type="term" value="F:DNA binding"/>
    <property type="evidence" value="ECO:0007669"/>
    <property type="project" value="UniProtKB-UniRule"/>
</dbReference>
<dbReference type="PROSITE" id="PS50977">
    <property type="entry name" value="HTH_TETR_2"/>
    <property type="match status" value="1"/>
</dbReference>
<organism evidence="4 5">
    <name type="scientific">Kordiimonas lacus</name>
    <dbReference type="NCBI Taxonomy" id="637679"/>
    <lineage>
        <taxon>Bacteria</taxon>
        <taxon>Pseudomonadati</taxon>
        <taxon>Pseudomonadota</taxon>
        <taxon>Alphaproteobacteria</taxon>
        <taxon>Kordiimonadales</taxon>
        <taxon>Kordiimonadaceae</taxon>
        <taxon>Kordiimonas</taxon>
    </lineage>
</organism>
<dbReference type="InterPro" id="IPR009057">
    <property type="entry name" value="Homeodomain-like_sf"/>
</dbReference>
<evidence type="ECO:0000313" key="4">
    <source>
        <dbReference type="EMBL" id="SDE12178.1"/>
    </source>
</evidence>
<dbReference type="OrthoDB" id="9808189at2"/>
<reference evidence="4 5" key="1">
    <citation type="submission" date="2016-10" db="EMBL/GenBank/DDBJ databases">
        <authorList>
            <person name="de Groot N.N."/>
        </authorList>
    </citation>
    <scope>NUCLEOTIDE SEQUENCE [LARGE SCALE GENOMIC DNA]</scope>
    <source>
        <strain evidence="4 5">CGMCC 1.9109</strain>
    </source>
</reference>
<accession>A0A1G7AB45</accession>
<dbReference type="SUPFAM" id="SSF46689">
    <property type="entry name" value="Homeodomain-like"/>
    <property type="match status" value="1"/>
</dbReference>
<protein>
    <submittedName>
        <fullName evidence="4">Transcriptional regulator, TetR family</fullName>
    </submittedName>
</protein>
<keyword evidence="5" id="KW-1185">Reference proteome</keyword>
<dbReference type="STRING" id="637679.GCA_001550055_01690"/>
<evidence type="ECO:0000256" key="1">
    <source>
        <dbReference type="ARBA" id="ARBA00023125"/>
    </source>
</evidence>
<proteinExistence type="predicted"/>
<evidence type="ECO:0000313" key="5">
    <source>
        <dbReference type="Proteomes" id="UP000183685"/>
    </source>
</evidence>
<evidence type="ECO:0000256" key="2">
    <source>
        <dbReference type="PROSITE-ProRule" id="PRU00335"/>
    </source>
</evidence>
<dbReference type="Proteomes" id="UP000183685">
    <property type="component" value="Unassembled WGS sequence"/>
</dbReference>
<gene>
    <name evidence="4" type="ORF">SAMN04488071_2167</name>
</gene>
<keyword evidence="1 2" id="KW-0238">DNA-binding</keyword>
<evidence type="ECO:0000259" key="3">
    <source>
        <dbReference type="PROSITE" id="PS50977"/>
    </source>
</evidence>
<sequence length="225" mass="24873">MAAIAAEGGAPGRRAMTTSAWTYGRWVSRPAQNRSERTFFRFLDAAEGLLSRRNWHEVSVQEIVRRADASVGSFYNRFVDKTALLRCLDSRLGQECEQTVSALVGELEACPALIDEAPGMMVSLFMRLCTERSGVIRALDMAQKMSEPGDFSGLGPSFDAAADRIGELLAAEHTVLKAHSGADVAQALRESFWLTREMLLYHPPAKPADALHRSLLRHFYASLQD</sequence>
<dbReference type="RefSeq" id="WP_068303824.1">
    <property type="nucleotide sequence ID" value="NZ_FNAK01000004.1"/>
</dbReference>
<dbReference type="EMBL" id="FNAK01000004">
    <property type="protein sequence ID" value="SDE12178.1"/>
    <property type="molecule type" value="Genomic_DNA"/>
</dbReference>